<gene>
    <name evidence="1" type="ORF">PhCBS80983_g06420</name>
</gene>
<dbReference type="SUPFAM" id="SSF50630">
    <property type="entry name" value="Acid proteases"/>
    <property type="match status" value="1"/>
</dbReference>
<comment type="caution">
    <text evidence="1">The sequence shown here is derived from an EMBL/GenBank/DDBJ whole genome shotgun (WGS) entry which is preliminary data.</text>
</comment>
<name>A0A507DNT0_9FUNG</name>
<dbReference type="Proteomes" id="UP000318582">
    <property type="component" value="Unassembled WGS sequence"/>
</dbReference>
<organism evidence="1 2">
    <name type="scientific">Powellomyces hirtus</name>
    <dbReference type="NCBI Taxonomy" id="109895"/>
    <lineage>
        <taxon>Eukaryota</taxon>
        <taxon>Fungi</taxon>
        <taxon>Fungi incertae sedis</taxon>
        <taxon>Chytridiomycota</taxon>
        <taxon>Chytridiomycota incertae sedis</taxon>
        <taxon>Chytridiomycetes</taxon>
        <taxon>Spizellomycetales</taxon>
        <taxon>Powellomycetaceae</taxon>
        <taxon>Powellomyces</taxon>
    </lineage>
</organism>
<proteinExistence type="predicted"/>
<evidence type="ECO:0008006" key="3">
    <source>
        <dbReference type="Google" id="ProtNLM"/>
    </source>
</evidence>
<dbReference type="InterPro" id="IPR032567">
    <property type="entry name" value="RTL1-rel"/>
</dbReference>
<keyword evidence="2" id="KW-1185">Reference proteome</keyword>
<accession>A0A507DNT0</accession>
<dbReference type="Gene3D" id="3.10.10.10">
    <property type="entry name" value="HIV Type 1 Reverse Transcriptase, subunit A, domain 1"/>
    <property type="match status" value="1"/>
</dbReference>
<protein>
    <recommendedName>
        <fullName evidence="3">Peptidase A2 domain-containing protein</fullName>
    </recommendedName>
</protein>
<dbReference type="Gene3D" id="3.30.70.270">
    <property type="match status" value="1"/>
</dbReference>
<dbReference type="Pfam" id="PF13650">
    <property type="entry name" value="Asp_protease_2"/>
    <property type="match status" value="1"/>
</dbReference>
<dbReference type="SUPFAM" id="SSF56672">
    <property type="entry name" value="DNA/RNA polymerases"/>
    <property type="match status" value="1"/>
</dbReference>
<evidence type="ECO:0000313" key="2">
    <source>
        <dbReference type="Proteomes" id="UP000318582"/>
    </source>
</evidence>
<dbReference type="CDD" id="cd00303">
    <property type="entry name" value="retropepsin_like"/>
    <property type="match status" value="1"/>
</dbReference>
<sequence>MSEHATTWLRPIPASPTMSSLYFDEYAVTSMDASVILWHTGKASSAPSWVFRIKIGNAPIIALLDTGCNTIVIQDQVAEERQLQRKPLEHPYSIDTAGAGQTIRITSLTTQPIAIFNNISQGYTPIASFNFEIAPIRIPVILGLPFFEAIGTFTCVTLERPHHIMFMLNDQPFDCSSLRSLRHAEDPDSFVRKTGTFTVRGAAKSMKRERQRPYQGIAAVSAKRFNKQLRHIQYREAFAIHVQPAVEKDTPESAHKSWPTFLDSVLRKFEETLFKESDDLPPDQGDNNFHIDLVPGLKPVFQTLRPLSQNQLTELWKQLDQLLSKGWIQHSKSPWGASVVFAVKKTGGIRVCWDYHGLNAVTIKDRTPLPNLKEMRNQLLGARFYTLIDLKDAYH</sequence>
<dbReference type="Gene3D" id="2.40.70.10">
    <property type="entry name" value="Acid Proteases"/>
    <property type="match status" value="1"/>
</dbReference>
<dbReference type="PANTHER" id="PTHR15503">
    <property type="entry name" value="LDOC1 RELATED"/>
    <property type="match status" value="1"/>
</dbReference>
<reference evidence="1 2" key="1">
    <citation type="journal article" date="2019" name="Sci. Rep.">
        <title>Comparative genomics of chytrid fungi reveal insights into the obligate biotrophic and pathogenic lifestyle of Synchytrium endobioticum.</title>
        <authorList>
            <person name="van de Vossenberg B.T.L.H."/>
            <person name="Warris S."/>
            <person name="Nguyen H.D.T."/>
            <person name="van Gent-Pelzer M.P.E."/>
            <person name="Joly D.L."/>
            <person name="van de Geest H.C."/>
            <person name="Bonants P.J.M."/>
            <person name="Smith D.S."/>
            <person name="Levesque C.A."/>
            <person name="van der Lee T.A.J."/>
        </authorList>
    </citation>
    <scope>NUCLEOTIDE SEQUENCE [LARGE SCALE GENOMIC DNA]</scope>
    <source>
        <strain evidence="1 2">CBS 809.83</strain>
    </source>
</reference>
<dbReference type="InterPro" id="IPR043128">
    <property type="entry name" value="Rev_trsase/Diguanyl_cyclase"/>
</dbReference>
<dbReference type="PANTHER" id="PTHR15503:SF22">
    <property type="entry name" value="TRANSPOSON TY3-I GAG POLYPROTEIN"/>
    <property type="match status" value="1"/>
</dbReference>
<dbReference type="InterPro" id="IPR043502">
    <property type="entry name" value="DNA/RNA_pol_sf"/>
</dbReference>
<dbReference type="STRING" id="109895.A0A507DNT0"/>
<dbReference type="EMBL" id="QEAQ01000284">
    <property type="protein sequence ID" value="TPX52905.1"/>
    <property type="molecule type" value="Genomic_DNA"/>
</dbReference>
<dbReference type="AlphaFoldDB" id="A0A507DNT0"/>
<evidence type="ECO:0000313" key="1">
    <source>
        <dbReference type="EMBL" id="TPX52905.1"/>
    </source>
</evidence>
<dbReference type="InterPro" id="IPR021109">
    <property type="entry name" value="Peptidase_aspartic_dom_sf"/>
</dbReference>